<dbReference type="EMBL" id="JBBKZV010000019">
    <property type="protein sequence ID" value="MEJ8825097.1"/>
    <property type="molecule type" value="Genomic_DNA"/>
</dbReference>
<comment type="caution">
    <text evidence="1">The sequence shown here is derived from an EMBL/GenBank/DDBJ whole genome shotgun (WGS) entry which is preliminary data.</text>
</comment>
<reference evidence="1 2" key="1">
    <citation type="submission" date="2024-03" db="EMBL/GenBank/DDBJ databases">
        <title>Novel species of the genus Variovorax.</title>
        <authorList>
            <person name="Liu Q."/>
            <person name="Xin Y.-H."/>
        </authorList>
    </citation>
    <scope>NUCLEOTIDE SEQUENCE [LARGE SCALE GENOMIC DNA]</scope>
    <source>
        <strain evidence="1 2">KACC 18501</strain>
    </source>
</reference>
<accession>A0ABU8W6T6</accession>
<evidence type="ECO:0000313" key="2">
    <source>
        <dbReference type="Proteomes" id="UP001363010"/>
    </source>
</evidence>
<protein>
    <submittedName>
        <fullName evidence="1">Uncharacterized protein</fullName>
    </submittedName>
</protein>
<organism evidence="1 2">
    <name type="scientific">Variovorax humicola</name>
    <dbReference type="NCBI Taxonomy" id="1769758"/>
    <lineage>
        <taxon>Bacteria</taxon>
        <taxon>Pseudomonadati</taxon>
        <taxon>Pseudomonadota</taxon>
        <taxon>Betaproteobacteria</taxon>
        <taxon>Burkholderiales</taxon>
        <taxon>Comamonadaceae</taxon>
        <taxon>Variovorax</taxon>
    </lineage>
</organism>
<gene>
    <name evidence="1" type="ORF">WKW80_24225</name>
</gene>
<sequence length="72" mass="8235">MDSKPVDIWIAACAHRLQQHWRTVDPIELEAVADEIARDPRLRALPPHEAAAQWLRPVASGHEHPGRNRFLD</sequence>
<dbReference type="Proteomes" id="UP001363010">
    <property type="component" value="Unassembled WGS sequence"/>
</dbReference>
<keyword evidence="2" id="KW-1185">Reference proteome</keyword>
<proteinExistence type="predicted"/>
<name>A0ABU8W6T6_9BURK</name>
<evidence type="ECO:0000313" key="1">
    <source>
        <dbReference type="EMBL" id="MEJ8825097.1"/>
    </source>
</evidence>
<dbReference type="RefSeq" id="WP_340366124.1">
    <property type="nucleotide sequence ID" value="NZ_JBBKZV010000019.1"/>
</dbReference>